<dbReference type="GO" id="GO:0016279">
    <property type="term" value="F:protein-lysine N-methyltransferase activity"/>
    <property type="evidence" value="ECO:0007669"/>
    <property type="project" value="TreeGrafter"/>
</dbReference>
<sequence length="472" mass="53352">MDTQARGKFSLDNLSELSINDYVQLNKIKVATTKNRGNRLVAEENLSGSPEAPPIAIIPSDVVITRDYAGWLAHNDTNFRQLVEAVGFQPDRQLVLLAMLMHLVILYGETPLGPEDRDGLRKSHWNGYLLVQPHDVPVPTMWSPAERALLNGTSLESALGAKLQLLEMEWNTIVTQTTSLPWWNRIFTDPGKSVQLKDWIWLDALFRSRSFSLPVSGEAMVPYQDLANHSRRANAYWRQDPHTGDVFLMLKEGCEMGKGEEVMISYGRDKPAAEMLFNYGFIAEECSMLEGQGQRLVMPLDDILEGRMKEDEFLRAKMDVFGSLPLLELRVLSDGVGRWSSHFAYLLCTEEEDGLTFEMEKWRKMLFHGKNVTAMASMFGVFVNARDELRAVVPSRAVDFVIGVVEEKLRRLGKEVRMTPGTTDGQQRSQTTEKVREQVLKSVSQLKDIEMGILERCLVSLRAEKGGLDGRV</sequence>
<dbReference type="Proteomes" id="UP001302126">
    <property type="component" value="Unassembled WGS sequence"/>
</dbReference>
<gene>
    <name evidence="2" type="ORF">QBC35DRAFT_181329</name>
</gene>
<dbReference type="PROSITE" id="PS50280">
    <property type="entry name" value="SET"/>
    <property type="match status" value="1"/>
</dbReference>
<dbReference type="SUPFAM" id="SSF82199">
    <property type="entry name" value="SET domain"/>
    <property type="match status" value="1"/>
</dbReference>
<feature type="domain" description="SET" evidence="1">
    <location>
        <begin position="26"/>
        <end position="267"/>
    </location>
</feature>
<dbReference type="InterPro" id="IPR046341">
    <property type="entry name" value="SET_dom_sf"/>
</dbReference>
<proteinExistence type="predicted"/>
<accession>A0AAN6WL12</accession>
<reference evidence="2" key="2">
    <citation type="submission" date="2023-05" db="EMBL/GenBank/DDBJ databases">
        <authorList>
            <consortium name="Lawrence Berkeley National Laboratory"/>
            <person name="Steindorff A."/>
            <person name="Hensen N."/>
            <person name="Bonometti L."/>
            <person name="Westerberg I."/>
            <person name="Brannstrom I.O."/>
            <person name="Guillou S."/>
            <person name="Cros-Aarteil S."/>
            <person name="Calhoun S."/>
            <person name="Haridas S."/>
            <person name="Kuo A."/>
            <person name="Mondo S."/>
            <person name="Pangilinan J."/>
            <person name="Riley R."/>
            <person name="Labutti K."/>
            <person name="Andreopoulos B."/>
            <person name="Lipzen A."/>
            <person name="Chen C."/>
            <person name="Yanf M."/>
            <person name="Daum C."/>
            <person name="Ng V."/>
            <person name="Clum A."/>
            <person name="Ohm R."/>
            <person name="Martin F."/>
            <person name="Silar P."/>
            <person name="Natvig D."/>
            <person name="Lalanne C."/>
            <person name="Gautier V."/>
            <person name="Ament-Velasquez S.L."/>
            <person name="Kruys A."/>
            <person name="Hutchinson M.I."/>
            <person name="Powell A.J."/>
            <person name="Barry K."/>
            <person name="Miller A.N."/>
            <person name="Grigoriev I.V."/>
            <person name="Debuchy R."/>
            <person name="Gladieux P."/>
            <person name="Thoren M.H."/>
            <person name="Johannesson H."/>
        </authorList>
    </citation>
    <scope>NUCLEOTIDE SEQUENCE</scope>
    <source>
        <strain evidence="2">PSN309</strain>
    </source>
</reference>
<dbReference type="EMBL" id="MU864685">
    <property type="protein sequence ID" value="KAK4182307.1"/>
    <property type="molecule type" value="Genomic_DNA"/>
</dbReference>
<comment type="caution">
    <text evidence="2">The sequence shown here is derived from an EMBL/GenBank/DDBJ whole genome shotgun (WGS) entry which is preliminary data.</text>
</comment>
<dbReference type="Gene3D" id="3.90.1410.10">
    <property type="entry name" value="set domain protein methyltransferase, domain 1"/>
    <property type="match status" value="1"/>
</dbReference>
<dbReference type="AlphaFoldDB" id="A0AAN6WL12"/>
<dbReference type="PANTHER" id="PTHR13271">
    <property type="entry name" value="UNCHARACTERIZED PUTATIVE METHYLTRANSFERASE"/>
    <property type="match status" value="1"/>
</dbReference>
<evidence type="ECO:0000259" key="1">
    <source>
        <dbReference type="PROSITE" id="PS50280"/>
    </source>
</evidence>
<reference evidence="2" key="1">
    <citation type="journal article" date="2023" name="Mol. Phylogenet. Evol.">
        <title>Genome-scale phylogeny and comparative genomics of the fungal order Sordariales.</title>
        <authorList>
            <person name="Hensen N."/>
            <person name="Bonometti L."/>
            <person name="Westerberg I."/>
            <person name="Brannstrom I.O."/>
            <person name="Guillou S."/>
            <person name="Cros-Aarteil S."/>
            <person name="Calhoun S."/>
            <person name="Haridas S."/>
            <person name="Kuo A."/>
            <person name="Mondo S."/>
            <person name="Pangilinan J."/>
            <person name="Riley R."/>
            <person name="LaButti K."/>
            <person name="Andreopoulos B."/>
            <person name="Lipzen A."/>
            <person name="Chen C."/>
            <person name="Yan M."/>
            <person name="Daum C."/>
            <person name="Ng V."/>
            <person name="Clum A."/>
            <person name="Steindorff A."/>
            <person name="Ohm R.A."/>
            <person name="Martin F."/>
            <person name="Silar P."/>
            <person name="Natvig D.O."/>
            <person name="Lalanne C."/>
            <person name="Gautier V."/>
            <person name="Ament-Velasquez S.L."/>
            <person name="Kruys A."/>
            <person name="Hutchinson M.I."/>
            <person name="Powell A.J."/>
            <person name="Barry K."/>
            <person name="Miller A.N."/>
            <person name="Grigoriev I.V."/>
            <person name="Debuchy R."/>
            <person name="Gladieux P."/>
            <person name="Hiltunen Thoren M."/>
            <person name="Johannesson H."/>
        </authorList>
    </citation>
    <scope>NUCLEOTIDE SEQUENCE</scope>
    <source>
        <strain evidence="2">PSN309</strain>
    </source>
</reference>
<keyword evidence="3" id="KW-1185">Reference proteome</keyword>
<protein>
    <submittedName>
        <fullName evidence="2">SET domain-containing protein</fullName>
    </submittedName>
</protein>
<dbReference type="CDD" id="cd10527">
    <property type="entry name" value="SET_LSMT"/>
    <property type="match status" value="1"/>
</dbReference>
<dbReference type="InterPro" id="IPR001214">
    <property type="entry name" value="SET_dom"/>
</dbReference>
<dbReference type="GO" id="GO:0005634">
    <property type="term" value="C:nucleus"/>
    <property type="evidence" value="ECO:0007669"/>
    <property type="project" value="TreeGrafter"/>
</dbReference>
<name>A0AAN6WL12_9PEZI</name>
<evidence type="ECO:0000313" key="2">
    <source>
        <dbReference type="EMBL" id="KAK4182307.1"/>
    </source>
</evidence>
<evidence type="ECO:0000313" key="3">
    <source>
        <dbReference type="Proteomes" id="UP001302126"/>
    </source>
</evidence>
<organism evidence="2 3">
    <name type="scientific">Podospora australis</name>
    <dbReference type="NCBI Taxonomy" id="1536484"/>
    <lineage>
        <taxon>Eukaryota</taxon>
        <taxon>Fungi</taxon>
        <taxon>Dikarya</taxon>
        <taxon>Ascomycota</taxon>
        <taxon>Pezizomycotina</taxon>
        <taxon>Sordariomycetes</taxon>
        <taxon>Sordariomycetidae</taxon>
        <taxon>Sordariales</taxon>
        <taxon>Podosporaceae</taxon>
        <taxon>Podospora</taxon>
    </lineage>
</organism>
<dbReference type="InterPro" id="IPR050600">
    <property type="entry name" value="SETD3_SETD6_MTase"/>
</dbReference>
<dbReference type="PANTHER" id="PTHR13271:SF76">
    <property type="entry name" value="SET DOMAIN-CONTAINING PROTEIN 8"/>
    <property type="match status" value="1"/>
</dbReference>